<feature type="domain" description="Reverse transcriptase" evidence="1">
    <location>
        <begin position="247"/>
        <end position="524"/>
    </location>
</feature>
<gene>
    <name evidence="2" type="primary">LORF2_5</name>
    <name evidence="2" type="ORF">CK203_002184</name>
</gene>
<dbReference type="Pfam" id="PF00078">
    <property type="entry name" value="RVT_1"/>
    <property type="match status" value="1"/>
</dbReference>
<evidence type="ECO:0000313" key="3">
    <source>
        <dbReference type="Proteomes" id="UP000288805"/>
    </source>
</evidence>
<evidence type="ECO:0000313" key="2">
    <source>
        <dbReference type="EMBL" id="RVX21025.1"/>
    </source>
</evidence>
<dbReference type="SUPFAM" id="SSF56672">
    <property type="entry name" value="DNA/RNA polymerases"/>
    <property type="match status" value="1"/>
</dbReference>
<dbReference type="InterPro" id="IPR036691">
    <property type="entry name" value="Endo/exonu/phosph_ase_sf"/>
</dbReference>
<dbReference type="Proteomes" id="UP000288805">
    <property type="component" value="Unassembled WGS sequence"/>
</dbReference>
<organism evidence="2 3">
    <name type="scientific">Vitis vinifera</name>
    <name type="common">Grape</name>
    <dbReference type="NCBI Taxonomy" id="29760"/>
    <lineage>
        <taxon>Eukaryota</taxon>
        <taxon>Viridiplantae</taxon>
        <taxon>Streptophyta</taxon>
        <taxon>Embryophyta</taxon>
        <taxon>Tracheophyta</taxon>
        <taxon>Spermatophyta</taxon>
        <taxon>Magnoliopsida</taxon>
        <taxon>eudicotyledons</taxon>
        <taxon>Gunneridae</taxon>
        <taxon>Pentapetalae</taxon>
        <taxon>rosids</taxon>
        <taxon>Vitales</taxon>
        <taxon>Vitaceae</taxon>
        <taxon>Viteae</taxon>
        <taxon>Vitis</taxon>
    </lineage>
</organism>
<dbReference type="SUPFAM" id="SSF56219">
    <property type="entry name" value="DNase I-like"/>
    <property type="match status" value="1"/>
</dbReference>
<evidence type="ECO:0000259" key="1">
    <source>
        <dbReference type="PROSITE" id="PS50878"/>
    </source>
</evidence>
<protein>
    <submittedName>
        <fullName evidence="2">LINE-1 retrotransposable element ORF2 protein</fullName>
    </submittedName>
</protein>
<reference evidence="2 3" key="1">
    <citation type="journal article" date="2018" name="PLoS Genet.">
        <title>Population sequencing reveals clonal diversity and ancestral inbreeding in the grapevine cultivar Chardonnay.</title>
        <authorList>
            <person name="Roach M.J."/>
            <person name="Johnson D.L."/>
            <person name="Bohlmann J."/>
            <person name="van Vuuren H.J."/>
            <person name="Jones S.J."/>
            <person name="Pretorius I.S."/>
            <person name="Schmidt S.A."/>
            <person name="Borneman A.R."/>
        </authorList>
    </citation>
    <scope>NUCLEOTIDE SEQUENCE [LARGE SCALE GENOMIC DNA]</scope>
    <source>
        <strain evidence="3">cv. Chardonnay</strain>
        <tissue evidence="2">Leaf</tissue>
    </source>
</reference>
<comment type="caution">
    <text evidence="2">The sequence shown here is derived from an EMBL/GenBank/DDBJ whole genome shotgun (WGS) entry which is preliminary data.</text>
</comment>
<dbReference type="AlphaFoldDB" id="A0A438KII6"/>
<dbReference type="EMBL" id="QGNW01000005">
    <property type="protein sequence ID" value="RVX21025.1"/>
    <property type="molecule type" value="Genomic_DNA"/>
</dbReference>
<dbReference type="PANTHER" id="PTHR46890:SF50">
    <property type="entry name" value="RNA-DIRECTED DNA POLYMERASE, EUKARYOTA, REVERSE TRANSCRIPTASE ZINC-BINDING DOMAIN PROTEIN-RELATED"/>
    <property type="match status" value="1"/>
</dbReference>
<dbReference type="InterPro" id="IPR052343">
    <property type="entry name" value="Retrotransposon-Effector_Assoc"/>
</dbReference>
<dbReference type="PROSITE" id="PS50878">
    <property type="entry name" value="RT_POL"/>
    <property type="match status" value="1"/>
</dbReference>
<dbReference type="CDD" id="cd01650">
    <property type="entry name" value="RT_nLTR_like"/>
    <property type="match status" value="1"/>
</dbReference>
<dbReference type="PANTHER" id="PTHR46890">
    <property type="entry name" value="NON-LTR RETROLELEMENT REVERSE TRANSCRIPTASE-LIKE PROTEIN-RELATED"/>
    <property type="match status" value="1"/>
</dbReference>
<sequence>MTMNLVKSLGVGSCLKWVSVNANGAVGEILVFSDFRVLELVDLKVGEFSISCRFRNCEDDFMWVFTGVYGPCSWKDKEGLWEELGAIRGLWNDPWCVGGDFNAIRFLVERTNGSRLNAQMRRFLEVINDFERVLLPKPVLDHSLVVLEGGGIKNDPTPLRFESMWLKEEGFFDLLKGWWVGMEFSGLTSFILASKLKALKVLLKKWNQEVFGNVSGGWRPSIEGLSFEVLEEEEARSLEGIFLEEEVLGALLELNDDKAPGLDVLIPKKKEAVNLKDFRLISLVGSIYNWMTKVLANRLKKVMGRVISNFQNAFVEGRQILDTMLIANEAIDSVLKKKGSGLICKLDIEKAYHHVNWDFLVAILAKMGFGHKWIKWCISSPSFSISINGTPSNFFQSSKGLRQGDPISSYLFVIAMEPLSRLLLKAQEGGFISGFTIGEKGGDGEEISHLFFADDTIIFCKASQEQVTPLCWLLMWFKATSELKINLEKCEVILIGEVDLLEELAYEIGCKVGKLPSSYLGLSLRASHKSMAMWDGVEERFQRRNLNDWELGAMECFLSLLQGHSVKREQEDKVVWKGGKKGVFPVKGLYSMLEAGGTTPFP</sequence>
<accession>A0A438KII6</accession>
<dbReference type="InterPro" id="IPR043502">
    <property type="entry name" value="DNA/RNA_pol_sf"/>
</dbReference>
<name>A0A438KII6_VITVI</name>
<proteinExistence type="predicted"/>
<dbReference type="Gene3D" id="3.60.10.10">
    <property type="entry name" value="Endonuclease/exonuclease/phosphatase"/>
    <property type="match status" value="1"/>
</dbReference>
<dbReference type="InterPro" id="IPR000477">
    <property type="entry name" value="RT_dom"/>
</dbReference>